<name>A0ABS9HZI1_9GAMM</name>
<dbReference type="RefSeq" id="WP_237056708.1">
    <property type="nucleotide sequence ID" value="NZ_JAKJPO010000018.1"/>
</dbReference>
<gene>
    <name evidence="3" type="ORF">L3V18_17670</name>
</gene>
<accession>A0ABS9HZI1</accession>
<dbReference type="EMBL" id="JAKJPO010000018">
    <property type="protein sequence ID" value="MCF7223592.1"/>
    <property type="molecule type" value="Genomic_DNA"/>
</dbReference>
<evidence type="ECO:0000256" key="1">
    <source>
        <dbReference type="SAM" id="Phobius"/>
    </source>
</evidence>
<comment type="caution">
    <text evidence="3">The sequence shown here is derived from an EMBL/GenBank/DDBJ whole genome shotgun (WGS) entry which is preliminary data.</text>
</comment>
<keyword evidence="1" id="KW-0812">Transmembrane</keyword>
<reference evidence="3 4" key="3">
    <citation type="submission" date="2022-01" db="EMBL/GenBank/DDBJ databases">
        <authorList>
            <person name="Zhou L.Y."/>
        </authorList>
    </citation>
    <scope>NUCLEOTIDE SEQUENCE [LARGE SCALE GENOMIC DNA]</scope>
    <source>
        <strain evidence="3 4">TLK-CK17</strain>
    </source>
</reference>
<dbReference type="Pfam" id="PF07811">
    <property type="entry name" value="TadE"/>
    <property type="match status" value="1"/>
</dbReference>
<organism evidence="3 4">
    <name type="scientific">Marilutibacter chinensis</name>
    <dbReference type="NCBI Taxonomy" id="2912247"/>
    <lineage>
        <taxon>Bacteria</taxon>
        <taxon>Pseudomonadati</taxon>
        <taxon>Pseudomonadota</taxon>
        <taxon>Gammaproteobacteria</taxon>
        <taxon>Lysobacterales</taxon>
        <taxon>Lysobacteraceae</taxon>
        <taxon>Marilutibacter</taxon>
    </lineage>
</organism>
<evidence type="ECO:0000313" key="3">
    <source>
        <dbReference type="EMBL" id="MCF7223592.1"/>
    </source>
</evidence>
<protein>
    <submittedName>
        <fullName evidence="3">Pilus assembly protein</fullName>
    </submittedName>
</protein>
<evidence type="ECO:0000259" key="2">
    <source>
        <dbReference type="Pfam" id="PF07811"/>
    </source>
</evidence>
<keyword evidence="1" id="KW-1133">Transmembrane helix</keyword>
<dbReference type="InterPro" id="IPR012495">
    <property type="entry name" value="TadE-like_dom"/>
</dbReference>
<keyword evidence="4" id="KW-1185">Reference proteome</keyword>
<feature type="transmembrane region" description="Helical" evidence="1">
    <location>
        <begin position="21"/>
        <end position="46"/>
    </location>
</feature>
<evidence type="ECO:0000313" key="4">
    <source>
        <dbReference type="Proteomes" id="UP001430796"/>
    </source>
</evidence>
<reference evidence="4" key="1">
    <citation type="submission" date="2022-01" db="EMBL/GenBank/DDBJ databases">
        <title>Lysobacter chinensis sp. nov., a bacterium isolated from cow dung compost.</title>
        <authorList>
            <person name="Zhou L.Y."/>
        </authorList>
    </citation>
    <scope>NUCLEOTIDE SEQUENCE [LARGE SCALE GENOMIC DNA]</scope>
    <source>
        <strain evidence="4">TLK-CK17</strain>
    </source>
</reference>
<sequence length="234" mass="26094">MNTGIPRRRSAPRRARSTGQSLVEFMIVVPVFLFLVLVIFQMVLIYRAKTTLDYATLEAARMGAVKGADKAAMKRGLIRGLMPLYANSAGAGGAAAAWGRAKADIDLGRAATIDIISPTRRAWNDHKERQYNGRFALPNDSLAFRDQRVGSSGMNVQDANILKIKVTYHYPLVVPFVDRVMRGDSDYVKPSGFTDPGKVRMSNRFGVWSHYRIPIESYAVVRMQTPIYNQNVLP</sequence>
<proteinExistence type="predicted"/>
<feature type="domain" description="TadE-like" evidence="2">
    <location>
        <begin position="19"/>
        <end position="61"/>
    </location>
</feature>
<keyword evidence="1" id="KW-0472">Membrane</keyword>
<dbReference type="Proteomes" id="UP001430796">
    <property type="component" value="Unassembled WGS sequence"/>
</dbReference>
<reference evidence="3 4" key="2">
    <citation type="submission" date="2022-01" db="EMBL/GenBank/DDBJ databases">
        <title>Lysobacter chinensis sp. nov., a bacterium isolated from cow dung compost.</title>
        <authorList>
            <person name="Liu Y."/>
        </authorList>
    </citation>
    <scope>NUCLEOTIDE SEQUENCE [LARGE SCALE GENOMIC DNA]</scope>
    <source>
        <strain evidence="3 4">TLK-CK17</strain>
    </source>
</reference>